<dbReference type="InterPro" id="IPR005490">
    <property type="entry name" value="LD_TPept_cat_dom"/>
</dbReference>
<keyword evidence="6 7" id="KW-0961">Cell wall biogenesis/degradation</keyword>
<evidence type="ECO:0000256" key="4">
    <source>
        <dbReference type="ARBA" id="ARBA00022984"/>
    </source>
</evidence>
<evidence type="ECO:0000313" key="10">
    <source>
        <dbReference type="Proteomes" id="UP001361570"/>
    </source>
</evidence>
<dbReference type="CDD" id="cd13432">
    <property type="entry name" value="LDT_IgD_like_2"/>
    <property type="match status" value="1"/>
</dbReference>
<keyword evidence="4 7" id="KW-0573">Peptidoglycan synthesis</keyword>
<dbReference type="Gene3D" id="2.40.440.10">
    <property type="entry name" value="L,D-transpeptidase catalytic domain-like"/>
    <property type="match status" value="1"/>
</dbReference>
<feature type="domain" description="L,D-TPase catalytic" evidence="8">
    <location>
        <begin position="251"/>
        <end position="376"/>
    </location>
</feature>
<reference evidence="9 10" key="1">
    <citation type="submission" date="2024-03" db="EMBL/GenBank/DDBJ databases">
        <title>Draft genome sequence of Klenkia sp. LSe6-5.</title>
        <authorList>
            <person name="Duangmal K."/>
            <person name="Chantavorakit T."/>
        </authorList>
    </citation>
    <scope>NUCLEOTIDE SEQUENCE [LARGE SCALE GENOMIC DNA]</scope>
    <source>
        <strain evidence="9 10">LSe6-5</strain>
    </source>
</reference>
<dbReference type="PANTHER" id="PTHR30582">
    <property type="entry name" value="L,D-TRANSPEPTIDASE"/>
    <property type="match status" value="1"/>
</dbReference>
<sequence>MPVVRTRRRVPRVVLPVVLAVVLVTGLAGCRSGLDTAATAPATTSAAPTSPAVPAAVISIDPPLGSVDVDPVTPLRVLAGHGTLTSVAVTDAGGTPLAGALDPAAGTWTASEDLGYGDTYAVAVTATGADGRTTTARGTVGTVSPRTLTMPTVYPTADTAVVGVGQPISVTFDEDVTDRAAVERRLSVVTTPHVDGSWSWLSDRTVHYRPAEFWPARTHVAVDVDTYGVDVGDGIHGQASKHVEFDIGPKKVGVVDAGELTLRLYVDDQLVQTMPTSLGKASSPTPSGTYVVMQQSRRYTMDSSTYGVPIDDPAGYRTEVEYASRLSNSGIFVHAAPWSVGQQGRRNVSHGCLNVSTADAGWFYSNFGRGDVVQVTGAGPLLAETDGYGDWNVSWDQWVAGSALAPAAR</sequence>
<keyword evidence="5" id="KW-0012">Acyltransferase</keyword>
<keyword evidence="3 7" id="KW-0133">Cell shape</keyword>
<dbReference type="SUPFAM" id="SSF141523">
    <property type="entry name" value="L,D-transpeptidase catalytic domain-like"/>
    <property type="match status" value="1"/>
</dbReference>
<organism evidence="9 10">
    <name type="scientific">Klenkia sesuvii</name>
    <dbReference type="NCBI Taxonomy" id="3103137"/>
    <lineage>
        <taxon>Bacteria</taxon>
        <taxon>Bacillati</taxon>
        <taxon>Actinomycetota</taxon>
        <taxon>Actinomycetes</taxon>
        <taxon>Geodermatophilales</taxon>
        <taxon>Geodermatophilaceae</taxon>
        <taxon>Klenkia</taxon>
    </lineage>
</organism>
<name>A0ABU8DTD0_9ACTN</name>
<feature type="active site" description="Nucleophile" evidence="7">
    <location>
        <position position="352"/>
    </location>
</feature>
<dbReference type="RefSeq" id="WP_336404050.1">
    <property type="nucleotide sequence ID" value="NZ_JBAPLU010000007.1"/>
</dbReference>
<dbReference type="PROSITE" id="PS51257">
    <property type="entry name" value="PROKAR_LIPOPROTEIN"/>
    <property type="match status" value="1"/>
</dbReference>
<dbReference type="PROSITE" id="PS52029">
    <property type="entry name" value="LD_TPASE"/>
    <property type="match status" value="1"/>
</dbReference>
<feature type="active site" description="Proton donor/acceptor" evidence="7">
    <location>
        <position position="334"/>
    </location>
</feature>
<comment type="caution">
    <text evidence="9">The sequence shown here is derived from an EMBL/GenBank/DDBJ whole genome shotgun (WGS) entry which is preliminary data.</text>
</comment>
<proteinExistence type="predicted"/>
<dbReference type="Pfam" id="PF03734">
    <property type="entry name" value="YkuD"/>
    <property type="match status" value="1"/>
</dbReference>
<keyword evidence="10" id="KW-1185">Reference proteome</keyword>
<dbReference type="Gene3D" id="2.60.40.3710">
    <property type="match status" value="1"/>
</dbReference>
<gene>
    <name evidence="9" type="ORF">TEK04_09280</name>
</gene>
<dbReference type="InterPro" id="IPR041280">
    <property type="entry name" value="Big_10"/>
</dbReference>
<evidence type="ECO:0000256" key="1">
    <source>
        <dbReference type="ARBA" id="ARBA00004752"/>
    </source>
</evidence>
<keyword evidence="2" id="KW-0808">Transferase</keyword>
<evidence type="ECO:0000256" key="3">
    <source>
        <dbReference type="ARBA" id="ARBA00022960"/>
    </source>
</evidence>
<dbReference type="Pfam" id="PF17964">
    <property type="entry name" value="Big_10"/>
    <property type="match status" value="1"/>
</dbReference>
<dbReference type="PANTHER" id="PTHR30582:SF2">
    <property type="entry name" value="L,D-TRANSPEPTIDASE YCIB-RELATED"/>
    <property type="match status" value="1"/>
</dbReference>
<dbReference type="CDD" id="cd16913">
    <property type="entry name" value="YkuD_like"/>
    <property type="match status" value="1"/>
</dbReference>
<accession>A0ABU8DTD0</accession>
<evidence type="ECO:0000256" key="7">
    <source>
        <dbReference type="PROSITE-ProRule" id="PRU01373"/>
    </source>
</evidence>
<comment type="pathway">
    <text evidence="1 7">Cell wall biogenesis; peptidoglycan biosynthesis.</text>
</comment>
<evidence type="ECO:0000259" key="8">
    <source>
        <dbReference type="PROSITE" id="PS52029"/>
    </source>
</evidence>
<evidence type="ECO:0000313" key="9">
    <source>
        <dbReference type="EMBL" id="MEI4271913.1"/>
    </source>
</evidence>
<evidence type="ECO:0000256" key="6">
    <source>
        <dbReference type="ARBA" id="ARBA00023316"/>
    </source>
</evidence>
<protein>
    <submittedName>
        <fullName evidence="9">Ig-like domain-containing protein</fullName>
    </submittedName>
</protein>
<evidence type="ECO:0000256" key="5">
    <source>
        <dbReference type="ARBA" id="ARBA00023315"/>
    </source>
</evidence>
<dbReference type="Gene3D" id="2.60.40.3780">
    <property type="match status" value="1"/>
</dbReference>
<evidence type="ECO:0000256" key="2">
    <source>
        <dbReference type="ARBA" id="ARBA00022679"/>
    </source>
</evidence>
<dbReference type="InterPro" id="IPR050979">
    <property type="entry name" value="LD-transpeptidase"/>
</dbReference>
<dbReference type="Proteomes" id="UP001361570">
    <property type="component" value="Unassembled WGS sequence"/>
</dbReference>
<dbReference type="EMBL" id="JBAPLU010000007">
    <property type="protein sequence ID" value="MEI4271913.1"/>
    <property type="molecule type" value="Genomic_DNA"/>
</dbReference>
<dbReference type="InterPro" id="IPR038063">
    <property type="entry name" value="Transpep_catalytic_dom"/>
</dbReference>